<reference evidence="1 2" key="1">
    <citation type="submission" date="2019-03" db="EMBL/GenBank/DDBJ databases">
        <title>Sequencing the genomes of 1000 actinobacteria strains.</title>
        <authorList>
            <person name="Klenk H.-P."/>
        </authorList>
    </citation>
    <scope>NUCLEOTIDE SEQUENCE [LARGE SCALE GENOMIC DNA]</scope>
    <source>
        <strain evidence="1 2">DSM 18936</strain>
    </source>
</reference>
<dbReference type="GO" id="GO:0016740">
    <property type="term" value="F:transferase activity"/>
    <property type="evidence" value="ECO:0007669"/>
    <property type="project" value="UniProtKB-KW"/>
</dbReference>
<dbReference type="RefSeq" id="WP_166657404.1">
    <property type="nucleotide sequence ID" value="NZ_SOAU01000001.1"/>
</dbReference>
<dbReference type="Gene3D" id="3.40.50.300">
    <property type="entry name" value="P-loop containing nucleotide triphosphate hydrolases"/>
    <property type="match status" value="1"/>
</dbReference>
<proteinExistence type="predicted"/>
<dbReference type="EMBL" id="SOAU01000001">
    <property type="protein sequence ID" value="TDT15619.1"/>
    <property type="molecule type" value="Genomic_DNA"/>
</dbReference>
<evidence type="ECO:0000313" key="1">
    <source>
        <dbReference type="EMBL" id="TDT15619.1"/>
    </source>
</evidence>
<name>A0A4R7HYM7_9ACTN</name>
<dbReference type="SUPFAM" id="SSF52540">
    <property type="entry name" value="P-loop containing nucleoside triphosphate hydrolases"/>
    <property type="match status" value="1"/>
</dbReference>
<comment type="caution">
    <text evidence="1">The sequence shown here is derived from an EMBL/GenBank/DDBJ whole genome shotgun (WGS) entry which is preliminary data.</text>
</comment>
<dbReference type="AlphaFoldDB" id="A0A4R7HYM7"/>
<organism evidence="1 2">
    <name type="scientific">Ilumatobacter fluminis</name>
    <dbReference type="NCBI Taxonomy" id="467091"/>
    <lineage>
        <taxon>Bacteria</taxon>
        <taxon>Bacillati</taxon>
        <taxon>Actinomycetota</taxon>
        <taxon>Acidimicrobiia</taxon>
        <taxon>Acidimicrobiales</taxon>
        <taxon>Ilumatobacteraceae</taxon>
        <taxon>Ilumatobacter</taxon>
    </lineage>
</organism>
<keyword evidence="2" id="KW-1185">Reference proteome</keyword>
<sequence>MNRVLVTGCPRSGTTFVGSVLASAPRVAYLHEPLNPDCGLPSASHRFADLADPSSAAVADEMLELFELRGRLRGNVYPTDTAIVRLGKRLVAGRGPLQLAKARALPRREHVVVKDPFAMRSIEWFEAQGCTVIVMVRHPAAVVASMRRLGWKAGTTMRRFAAEGLLDDVELDWVDQLDADLDGVALFWRMNYRAALAGLGDGRLVVHELMSARPSEAIAELRAATGIPWSDRSERRLRRLTSGDVAAADPAGRTQQFRRASADILGSTISTLTADELDRIWAIAGDIASRWYRPDGLT</sequence>
<dbReference type="InterPro" id="IPR027417">
    <property type="entry name" value="P-loop_NTPase"/>
</dbReference>
<evidence type="ECO:0000313" key="2">
    <source>
        <dbReference type="Proteomes" id="UP000294558"/>
    </source>
</evidence>
<keyword evidence="1" id="KW-0808">Transferase</keyword>
<protein>
    <submittedName>
        <fullName evidence="1">Sulfotransferase family protein</fullName>
    </submittedName>
</protein>
<dbReference type="Proteomes" id="UP000294558">
    <property type="component" value="Unassembled WGS sequence"/>
</dbReference>
<gene>
    <name evidence="1" type="ORF">BDK89_1194</name>
</gene>
<accession>A0A4R7HYM7</accession>
<dbReference type="Pfam" id="PF13469">
    <property type="entry name" value="Sulfotransfer_3"/>
    <property type="match status" value="1"/>
</dbReference>